<feature type="non-terminal residue" evidence="2">
    <location>
        <position position="676"/>
    </location>
</feature>
<proteinExistence type="predicted"/>
<evidence type="ECO:0000313" key="2">
    <source>
        <dbReference type="EMBL" id="GIL90553.1"/>
    </source>
</evidence>
<reference evidence="2" key="1">
    <citation type="journal article" date="2021" name="Proc. Natl. Acad. Sci. U.S.A.">
        <title>Three genomes in the algal genus Volvox reveal the fate of a haploid sex-determining region after a transition to homothallism.</title>
        <authorList>
            <person name="Yamamoto K."/>
            <person name="Hamaji T."/>
            <person name="Kawai-Toyooka H."/>
            <person name="Matsuzaki R."/>
            <person name="Takahashi F."/>
            <person name="Nishimura Y."/>
            <person name="Kawachi M."/>
            <person name="Noguchi H."/>
            <person name="Minakuchi Y."/>
            <person name="Umen J.G."/>
            <person name="Toyoda A."/>
            <person name="Nozaki H."/>
        </authorList>
    </citation>
    <scope>NUCLEOTIDE SEQUENCE</scope>
    <source>
        <strain evidence="2">NIES-3786</strain>
    </source>
</reference>
<keyword evidence="3" id="KW-1185">Reference proteome</keyword>
<dbReference type="PANTHER" id="PTHR32387">
    <property type="entry name" value="WU:FJ29H11"/>
    <property type="match status" value="1"/>
</dbReference>
<dbReference type="InterPro" id="IPR052957">
    <property type="entry name" value="Auxin_embryo_med"/>
</dbReference>
<feature type="region of interest" description="Disordered" evidence="1">
    <location>
        <begin position="543"/>
        <end position="578"/>
    </location>
</feature>
<protein>
    <submittedName>
        <fullName evidence="2">Uncharacterized protein</fullName>
    </submittedName>
</protein>
<accession>A0A8J4CZ49</accession>
<sequence>GGGDADNVHGFDDPWISGCYVYATLPLRPSGLPFDLQADWLVPSSREDISGEEAWNQMLRDQVPAAFLAAVRHATKTLPQMRRGAWLRYVPYNHNHLQPPAGPAFQFQHPGGGGGGSVTMPFLRPVVGAVAAALRAAACILSYDADGSEGEMLRPSQVVVGAGEELRLLLPSTALEAATGLRYAVTDGLAAGLGSSPGAFREGTTMAVECAGMSVTGDGSAALKMAATDPRVAAVVVESLPAGGVLAALGLQVFGARHAVATLSVLFRSDDDGSTNGKAVAAAVAAPHFHSAAQAPVLPRRLLTLTEAAAGGAALWRWRLLASLEGMLEEAEVQQAHGAVGGLGPHAALTLKPAGSGTASVPALLTSLRALPLVPLAGGRAATAAEALMPPPPPPPVAEDAYATGSMGTSAAAAAVPASATAATACGGGVLGEGGYLYGFEHELPLVDLESLTAAATSTPGHPVATSTSTSSFASPAAPSPGQPPGRGGESAAVSLRDLALRCLSRLGLTPLQPADVIGRHVLPALRRMHTHHVVDLRARRCDDDPWVSDEPTTNHAPERRSPNCYPQRTASGGGGPGPQILVGYAAYLMHHQHLAARDPRVARQWADALLWVLVPPPSPPPPPALTLAAPEVRGARPEDEQSAQENSVLLGKERNYPEDREEAAGDGAGGANVNG</sequence>
<name>A0A8J4CZ49_9CHLO</name>
<dbReference type="OrthoDB" id="1150131at2759"/>
<dbReference type="EMBL" id="BNCP01000057">
    <property type="protein sequence ID" value="GIL90553.1"/>
    <property type="molecule type" value="Genomic_DNA"/>
</dbReference>
<gene>
    <name evidence="2" type="ORF">Vretifemale_18193</name>
</gene>
<feature type="compositionally biased region" description="Low complexity" evidence="1">
    <location>
        <begin position="463"/>
        <end position="477"/>
    </location>
</feature>
<dbReference type="Proteomes" id="UP000747110">
    <property type="component" value="Unassembled WGS sequence"/>
</dbReference>
<comment type="caution">
    <text evidence="2">The sequence shown here is derived from an EMBL/GenBank/DDBJ whole genome shotgun (WGS) entry which is preliminary data.</text>
</comment>
<feature type="region of interest" description="Disordered" evidence="1">
    <location>
        <begin position="457"/>
        <end position="492"/>
    </location>
</feature>
<evidence type="ECO:0000256" key="1">
    <source>
        <dbReference type="SAM" id="MobiDB-lite"/>
    </source>
</evidence>
<dbReference type="PANTHER" id="PTHR32387:SF0">
    <property type="entry name" value="PROTEIN NO VEIN"/>
    <property type="match status" value="1"/>
</dbReference>
<dbReference type="AlphaFoldDB" id="A0A8J4CZ49"/>
<feature type="region of interest" description="Disordered" evidence="1">
    <location>
        <begin position="623"/>
        <end position="676"/>
    </location>
</feature>
<organism evidence="2 3">
    <name type="scientific">Volvox reticuliferus</name>
    <dbReference type="NCBI Taxonomy" id="1737510"/>
    <lineage>
        <taxon>Eukaryota</taxon>
        <taxon>Viridiplantae</taxon>
        <taxon>Chlorophyta</taxon>
        <taxon>core chlorophytes</taxon>
        <taxon>Chlorophyceae</taxon>
        <taxon>CS clade</taxon>
        <taxon>Chlamydomonadales</taxon>
        <taxon>Volvocaceae</taxon>
        <taxon>Volvox</taxon>
    </lineage>
</organism>
<evidence type="ECO:0000313" key="3">
    <source>
        <dbReference type="Proteomes" id="UP000747110"/>
    </source>
</evidence>
<feature type="compositionally biased region" description="Gly residues" evidence="1">
    <location>
        <begin position="667"/>
        <end position="676"/>
    </location>
</feature>
<feature type="non-terminal residue" evidence="2">
    <location>
        <position position="1"/>
    </location>
</feature>